<accession>A0A2W7PIW8</accession>
<dbReference type="RefSeq" id="WP_071469598.1">
    <property type="nucleotide sequence ID" value="NZ_MEHT01000016.1"/>
</dbReference>
<sequence>MKTLLKKFVRCESGAALVEYGIALLVVILVGTGALLLVAQDTSALFTGAETATGAARAGAAAVDGSGVTAR</sequence>
<evidence type="ECO:0000313" key="3">
    <source>
        <dbReference type="Proteomes" id="UP000249364"/>
    </source>
</evidence>
<keyword evidence="3" id="KW-1185">Reference proteome</keyword>
<dbReference type="OrthoDB" id="7711263at2"/>
<dbReference type="AlphaFoldDB" id="A0A2W7PIW8"/>
<dbReference type="EMBL" id="QKZQ01000037">
    <property type="protein sequence ID" value="PZX36218.1"/>
    <property type="molecule type" value="Genomic_DNA"/>
</dbReference>
<keyword evidence="1" id="KW-0472">Membrane</keyword>
<organism evidence="2 3">
    <name type="scientific">Roseinatronobacter thiooxidans</name>
    <dbReference type="NCBI Taxonomy" id="121821"/>
    <lineage>
        <taxon>Bacteria</taxon>
        <taxon>Pseudomonadati</taxon>
        <taxon>Pseudomonadota</taxon>
        <taxon>Alphaproteobacteria</taxon>
        <taxon>Rhodobacterales</taxon>
        <taxon>Paracoccaceae</taxon>
        <taxon>Roseinatronobacter</taxon>
    </lineage>
</organism>
<proteinExistence type="predicted"/>
<gene>
    <name evidence="2" type="ORF">LY56_03530</name>
</gene>
<feature type="transmembrane region" description="Helical" evidence="1">
    <location>
        <begin position="20"/>
        <end position="39"/>
    </location>
</feature>
<evidence type="ECO:0008006" key="4">
    <source>
        <dbReference type="Google" id="ProtNLM"/>
    </source>
</evidence>
<dbReference type="Proteomes" id="UP000249364">
    <property type="component" value="Unassembled WGS sequence"/>
</dbReference>
<reference evidence="2 3" key="1">
    <citation type="submission" date="2018-06" db="EMBL/GenBank/DDBJ databases">
        <title>Genomic Encyclopedia of Archaeal and Bacterial Type Strains, Phase II (KMG-II): from individual species to whole genera.</title>
        <authorList>
            <person name="Goeker M."/>
        </authorList>
    </citation>
    <scope>NUCLEOTIDE SEQUENCE [LARGE SCALE GENOMIC DNA]</scope>
    <source>
        <strain evidence="2 3">DSM 13087</strain>
    </source>
</reference>
<evidence type="ECO:0000256" key="1">
    <source>
        <dbReference type="SAM" id="Phobius"/>
    </source>
</evidence>
<protein>
    <recommendedName>
        <fullName evidence="4">Pilus assembly protein Flp/PilA</fullName>
    </recommendedName>
</protein>
<comment type="caution">
    <text evidence="2">The sequence shown here is derived from an EMBL/GenBank/DDBJ whole genome shotgun (WGS) entry which is preliminary data.</text>
</comment>
<keyword evidence="1" id="KW-0812">Transmembrane</keyword>
<name>A0A2W7PIW8_9RHOB</name>
<evidence type="ECO:0000313" key="2">
    <source>
        <dbReference type="EMBL" id="PZX36218.1"/>
    </source>
</evidence>
<keyword evidence="1" id="KW-1133">Transmembrane helix</keyword>
<dbReference type="STRING" id="121821.GCA_001870675_00774"/>